<dbReference type="SUPFAM" id="SSF53383">
    <property type="entry name" value="PLP-dependent transferases"/>
    <property type="match status" value="1"/>
</dbReference>
<evidence type="ECO:0000256" key="5">
    <source>
        <dbReference type="ARBA" id="ARBA00022605"/>
    </source>
</evidence>
<proteinExistence type="inferred from homology"/>
<dbReference type="Gene3D" id="3.40.640.10">
    <property type="entry name" value="Type I PLP-dependent aspartate aminotransferase-like (Major domain)"/>
    <property type="match status" value="1"/>
</dbReference>
<dbReference type="HAMAP" id="MF_01023">
    <property type="entry name" value="HisC_aminotrans_2"/>
    <property type="match status" value="1"/>
</dbReference>
<sequence>MPTTRTCSTSAASASAAASASSSSSSPYVRTHLLNQAPYTPIEPFDVLSAKLGREPKDIVKLDANENPYGPPPEVSEALSKLSFPEIYPDPECRRLRALLAEEAGVPPYNVLVGCGADELIDLLIRVVMEPGKDTLVDCPPTFGMYSFDAEVHGCGVHTLPRTPVDDDGTGLPSFAVDVDAVNALLDDASKNIKMVFLACPNNPDGAMLSDGDLLSVLAAARRNNAVVVLDEAYIEFAGIPTRAPWCLEHDNLCVLRTFSKRAGLAGMRVGYGIFPDNLAEFLWRCKQPYNVSVASETAAVAALSNPEYLEDVKQKLLSEKSRMYELLRDEPFASSLQPHSSAANFILCKVLSPMGGKAIKDQLMTEHGIMVRHYSTKLLDNYIRISVGTPQHTDRLLDGLRAVLSS</sequence>
<evidence type="ECO:0000256" key="9">
    <source>
        <dbReference type="ARBA" id="ARBA00030262"/>
    </source>
</evidence>
<dbReference type="NCBIfam" id="TIGR01141">
    <property type="entry name" value="hisC"/>
    <property type="match status" value="1"/>
</dbReference>
<evidence type="ECO:0000256" key="4">
    <source>
        <dbReference type="ARBA" id="ARBA00022576"/>
    </source>
</evidence>
<evidence type="ECO:0000256" key="7">
    <source>
        <dbReference type="ARBA" id="ARBA00022898"/>
    </source>
</evidence>
<evidence type="ECO:0000256" key="11">
    <source>
        <dbReference type="SAM" id="MobiDB-lite"/>
    </source>
</evidence>
<dbReference type="InterPro" id="IPR015421">
    <property type="entry name" value="PyrdxlP-dep_Trfase_major"/>
</dbReference>
<keyword evidence="7" id="KW-0663">Pyridoxal phosphate</keyword>
<dbReference type="EMBL" id="BNJQ01000007">
    <property type="protein sequence ID" value="GHP04448.1"/>
    <property type="molecule type" value="Genomic_DNA"/>
</dbReference>
<feature type="compositionally biased region" description="Low complexity" evidence="11">
    <location>
        <begin position="10"/>
        <end position="26"/>
    </location>
</feature>
<dbReference type="GO" id="GO:0030170">
    <property type="term" value="F:pyridoxal phosphate binding"/>
    <property type="evidence" value="ECO:0007669"/>
    <property type="project" value="InterPro"/>
</dbReference>
<dbReference type="Gene3D" id="3.90.1150.10">
    <property type="entry name" value="Aspartate Aminotransferase, domain 1"/>
    <property type="match status" value="1"/>
</dbReference>
<evidence type="ECO:0000256" key="10">
    <source>
        <dbReference type="ARBA" id="ARBA00047481"/>
    </source>
</evidence>
<keyword evidence="6" id="KW-0808">Transferase</keyword>
<gene>
    <name evidence="13" type="ORF">PPROV_000320200</name>
</gene>
<dbReference type="AlphaFoldDB" id="A0A830HCH1"/>
<reference evidence="13" key="1">
    <citation type="submission" date="2020-10" db="EMBL/GenBank/DDBJ databases">
        <title>Unveiling of a novel bifunctional photoreceptor, Dualchrome1, isolated from a cosmopolitan green alga.</title>
        <authorList>
            <person name="Suzuki S."/>
            <person name="Kawachi M."/>
        </authorList>
    </citation>
    <scope>NUCLEOTIDE SEQUENCE</scope>
    <source>
        <strain evidence="13">NIES 2893</strain>
    </source>
</reference>
<dbReference type="InterPro" id="IPR005861">
    <property type="entry name" value="HisP_aminotrans"/>
</dbReference>
<dbReference type="Proteomes" id="UP000660262">
    <property type="component" value="Unassembled WGS sequence"/>
</dbReference>
<keyword evidence="14" id="KW-1185">Reference proteome</keyword>
<evidence type="ECO:0000313" key="13">
    <source>
        <dbReference type="EMBL" id="GHP04448.1"/>
    </source>
</evidence>
<evidence type="ECO:0000256" key="3">
    <source>
        <dbReference type="ARBA" id="ARBA00012748"/>
    </source>
</evidence>
<feature type="domain" description="Aminotransferase class I/classII large" evidence="12">
    <location>
        <begin position="57"/>
        <end position="400"/>
    </location>
</feature>
<dbReference type="GO" id="GO:0000105">
    <property type="term" value="P:L-histidine biosynthetic process"/>
    <property type="evidence" value="ECO:0007669"/>
    <property type="project" value="UniProtKB-KW"/>
</dbReference>
<dbReference type="InterPro" id="IPR015422">
    <property type="entry name" value="PyrdxlP-dep_Trfase_small"/>
</dbReference>
<keyword evidence="5" id="KW-0028">Amino-acid biosynthesis</keyword>
<keyword evidence="8" id="KW-0368">Histidine biosynthesis</keyword>
<dbReference type="InterPro" id="IPR004839">
    <property type="entry name" value="Aminotransferase_I/II_large"/>
</dbReference>
<dbReference type="GO" id="GO:0004400">
    <property type="term" value="F:histidinol-phosphate transaminase activity"/>
    <property type="evidence" value="ECO:0007669"/>
    <property type="project" value="UniProtKB-EC"/>
</dbReference>
<evidence type="ECO:0000256" key="6">
    <source>
        <dbReference type="ARBA" id="ARBA00022679"/>
    </source>
</evidence>
<protein>
    <recommendedName>
        <fullName evidence="3">histidinol-phosphate transaminase</fullName>
        <ecNumber evidence="3">2.6.1.9</ecNumber>
    </recommendedName>
    <alternativeName>
        <fullName evidence="9">Imidazole acetol-phosphate transaminase</fullName>
    </alternativeName>
</protein>
<evidence type="ECO:0000256" key="1">
    <source>
        <dbReference type="ARBA" id="ARBA00001933"/>
    </source>
</evidence>
<evidence type="ECO:0000313" key="14">
    <source>
        <dbReference type="Proteomes" id="UP000660262"/>
    </source>
</evidence>
<evidence type="ECO:0000259" key="12">
    <source>
        <dbReference type="Pfam" id="PF00155"/>
    </source>
</evidence>
<accession>A0A830HCH1</accession>
<evidence type="ECO:0000256" key="8">
    <source>
        <dbReference type="ARBA" id="ARBA00023102"/>
    </source>
</evidence>
<keyword evidence="4" id="KW-0032">Aminotransferase</keyword>
<dbReference type="OrthoDB" id="2015537at2759"/>
<comment type="cofactor">
    <cofactor evidence="1">
        <name>pyridoxal 5'-phosphate</name>
        <dbReference type="ChEBI" id="CHEBI:597326"/>
    </cofactor>
</comment>
<organism evidence="13 14">
    <name type="scientific">Pycnococcus provasolii</name>
    <dbReference type="NCBI Taxonomy" id="41880"/>
    <lineage>
        <taxon>Eukaryota</taxon>
        <taxon>Viridiplantae</taxon>
        <taxon>Chlorophyta</taxon>
        <taxon>Pseudoscourfieldiophyceae</taxon>
        <taxon>Pseudoscourfieldiales</taxon>
        <taxon>Pycnococcaceae</taxon>
        <taxon>Pycnococcus</taxon>
    </lineage>
</organism>
<comment type="pathway">
    <text evidence="2">Amino-acid biosynthesis; L-histidine biosynthesis; L-histidine from 5-phospho-alpha-D-ribose 1-diphosphate: step 7/9.</text>
</comment>
<dbReference type="Pfam" id="PF00155">
    <property type="entry name" value="Aminotran_1_2"/>
    <property type="match status" value="1"/>
</dbReference>
<comment type="caution">
    <text evidence="13">The sequence shown here is derived from an EMBL/GenBank/DDBJ whole genome shotgun (WGS) entry which is preliminary data.</text>
</comment>
<name>A0A830HCH1_9CHLO</name>
<evidence type="ECO:0000256" key="2">
    <source>
        <dbReference type="ARBA" id="ARBA00005011"/>
    </source>
</evidence>
<comment type="catalytic activity">
    <reaction evidence="10">
        <text>L-histidinol phosphate + 2-oxoglutarate = 3-(imidazol-4-yl)-2-oxopropyl phosphate + L-glutamate</text>
        <dbReference type="Rhea" id="RHEA:23744"/>
        <dbReference type="ChEBI" id="CHEBI:16810"/>
        <dbReference type="ChEBI" id="CHEBI:29985"/>
        <dbReference type="ChEBI" id="CHEBI:57766"/>
        <dbReference type="ChEBI" id="CHEBI:57980"/>
        <dbReference type="EC" id="2.6.1.9"/>
    </reaction>
</comment>
<dbReference type="PANTHER" id="PTHR42885">
    <property type="entry name" value="HISTIDINOL-PHOSPHATE AMINOTRANSFERASE-RELATED"/>
    <property type="match status" value="1"/>
</dbReference>
<dbReference type="PANTHER" id="PTHR42885:SF2">
    <property type="entry name" value="HISTIDINOL-PHOSPHATE AMINOTRANSFERASE"/>
    <property type="match status" value="1"/>
</dbReference>
<dbReference type="CDD" id="cd00609">
    <property type="entry name" value="AAT_like"/>
    <property type="match status" value="1"/>
</dbReference>
<dbReference type="EC" id="2.6.1.9" evidence="3"/>
<feature type="region of interest" description="Disordered" evidence="11">
    <location>
        <begin position="1"/>
        <end position="27"/>
    </location>
</feature>
<dbReference type="InterPro" id="IPR015424">
    <property type="entry name" value="PyrdxlP-dep_Trfase"/>
</dbReference>